<sequence length="29" mass="3241">MEVLPFGAFIKLRKPSTYGATRVEEKASN</sequence>
<organism evidence="1 2">
    <name type="scientific">Corchorus olitorius</name>
    <dbReference type="NCBI Taxonomy" id="93759"/>
    <lineage>
        <taxon>Eukaryota</taxon>
        <taxon>Viridiplantae</taxon>
        <taxon>Streptophyta</taxon>
        <taxon>Embryophyta</taxon>
        <taxon>Tracheophyta</taxon>
        <taxon>Spermatophyta</taxon>
        <taxon>Magnoliopsida</taxon>
        <taxon>eudicotyledons</taxon>
        <taxon>Gunneridae</taxon>
        <taxon>Pentapetalae</taxon>
        <taxon>rosids</taxon>
        <taxon>malvids</taxon>
        <taxon>Malvales</taxon>
        <taxon>Malvaceae</taxon>
        <taxon>Grewioideae</taxon>
        <taxon>Apeibeae</taxon>
        <taxon>Corchorus</taxon>
    </lineage>
</organism>
<keyword evidence="2" id="KW-1185">Reference proteome</keyword>
<dbReference type="AlphaFoldDB" id="A0A1R3KZ77"/>
<reference evidence="2" key="1">
    <citation type="submission" date="2013-09" db="EMBL/GenBank/DDBJ databases">
        <title>Corchorus olitorius genome sequencing.</title>
        <authorList>
            <person name="Alam M."/>
            <person name="Haque M.S."/>
            <person name="Islam M.S."/>
            <person name="Emdad E.M."/>
            <person name="Islam M.M."/>
            <person name="Ahmed B."/>
            <person name="Halim A."/>
            <person name="Hossen Q.M.M."/>
            <person name="Hossain M.Z."/>
            <person name="Ahmed R."/>
            <person name="Khan M.M."/>
            <person name="Islam R."/>
            <person name="Rashid M.M."/>
            <person name="Khan S.A."/>
            <person name="Rahman M.S."/>
            <person name="Alam M."/>
            <person name="Yahiya A.S."/>
            <person name="Khan M.S."/>
            <person name="Azam M.S."/>
            <person name="Haque T."/>
            <person name="Lashkar M.Z.H."/>
            <person name="Akhand A.I."/>
            <person name="Morshed G."/>
            <person name="Roy S."/>
            <person name="Uddin K.S."/>
            <person name="Rabeya T."/>
            <person name="Hossain A.S."/>
            <person name="Chowdhury A."/>
            <person name="Snigdha A.R."/>
            <person name="Mortoza M.S."/>
            <person name="Matin S.A."/>
            <person name="Hoque S.M.E."/>
            <person name="Islam M.K."/>
            <person name="Roy D.K."/>
            <person name="Haider R."/>
            <person name="Moosa M.M."/>
            <person name="Elias S.M."/>
            <person name="Hasan A.M."/>
            <person name="Jahan S."/>
            <person name="Shafiuddin M."/>
            <person name="Mahmood N."/>
            <person name="Shommy N.S."/>
        </authorList>
    </citation>
    <scope>NUCLEOTIDE SEQUENCE [LARGE SCALE GENOMIC DNA]</scope>
    <source>
        <strain evidence="2">cv. O-4</strain>
    </source>
</reference>
<protein>
    <submittedName>
        <fullName evidence="1">Uncharacterized protein</fullName>
    </submittedName>
</protein>
<comment type="caution">
    <text evidence="1">The sequence shown here is derived from an EMBL/GenBank/DDBJ whole genome shotgun (WGS) entry which is preliminary data.</text>
</comment>
<name>A0A1R3KZ77_9ROSI</name>
<proteinExistence type="predicted"/>
<dbReference type="Proteomes" id="UP000187203">
    <property type="component" value="Unassembled WGS sequence"/>
</dbReference>
<accession>A0A1R3KZ77</accession>
<gene>
    <name evidence="1" type="ORF">COLO4_03244</name>
</gene>
<evidence type="ECO:0000313" key="1">
    <source>
        <dbReference type="EMBL" id="OMP12413.1"/>
    </source>
</evidence>
<dbReference type="EMBL" id="AWUE01009411">
    <property type="protein sequence ID" value="OMP12413.1"/>
    <property type="molecule type" value="Genomic_DNA"/>
</dbReference>
<evidence type="ECO:0000313" key="2">
    <source>
        <dbReference type="Proteomes" id="UP000187203"/>
    </source>
</evidence>